<evidence type="ECO:0000313" key="1">
    <source>
        <dbReference type="EMBL" id="RNA41078.1"/>
    </source>
</evidence>
<evidence type="ECO:0000313" key="2">
    <source>
        <dbReference type="Proteomes" id="UP000276133"/>
    </source>
</evidence>
<dbReference type="EMBL" id="REGN01000561">
    <property type="protein sequence ID" value="RNA41078.1"/>
    <property type="molecule type" value="Genomic_DNA"/>
</dbReference>
<reference evidence="1 2" key="1">
    <citation type="journal article" date="2018" name="Sci. Rep.">
        <title>Genomic signatures of local adaptation to the degree of environmental predictability in rotifers.</title>
        <authorList>
            <person name="Franch-Gras L."/>
            <person name="Hahn C."/>
            <person name="Garcia-Roger E.M."/>
            <person name="Carmona M.J."/>
            <person name="Serra M."/>
            <person name="Gomez A."/>
        </authorList>
    </citation>
    <scope>NUCLEOTIDE SEQUENCE [LARGE SCALE GENOMIC DNA]</scope>
    <source>
        <strain evidence="1">HYR1</strain>
    </source>
</reference>
<gene>
    <name evidence="1" type="ORF">BpHYR1_035080</name>
</gene>
<sequence length="101" mass="10932">MGIISCGKGLSWAASRPPIHFVRTKRAIACAVTAVELVVVSQPFLGQNQFAIGVLFGDNKNVTGRLFIIRRLVATHIGRLAVGQRCPSRHMLQVRIGLVLG</sequence>
<comment type="caution">
    <text evidence="1">The sequence shown here is derived from an EMBL/GenBank/DDBJ whole genome shotgun (WGS) entry which is preliminary data.</text>
</comment>
<accession>A0A3M7SZR9</accession>
<dbReference type="Proteomes" id="UP000276133">
    <property type="component" value="Unassembled WGS sequence"/>
</dbReference>
<dbReference type="AlphaFoldDB" id="A0A3M7SZR9"/>
<name>A0A3M7SZR9_BRAPC</name>
<protein>
    <submittedName>
        <fullName evidence="1">Uncharacterized protein</fullName>
    </submittedName>
</protein>
<feature type="non-terminal residue" evidence="1">
    <location>
        <position position="101"/>
    </location>
</feature>
<keyword evidence="2" id="KW-1185">Reference proteome</keyword>
<organism evidence="1 2">
    <name type="scientific">Brachionus plicatilis</name>
    <name type="common">Marine rotifer</name>
    <name type="synonym">Brachionus muelleri</name>
    <dbReference type="NCBI Taxonomy" id="10195"/>
    <lineage>
        <taxon>Eukaryota</taxon>
        <taxon>Metazoa</taxon>
        <taxon>Spiralia</taxon>
        <taxon>Gnathifera</taxon>
        <taxon>Rotifera</taxon>
        <taxon>Eurotatoria</taxon>
        <taxon>Monogononta</taxon>
        <taxon>Pseudotrocha</taxon>
        <taxon>Ploima</taxon>
        <taxon>Brachionidae</taxon>
        <taxon>Brachionus</taxon>
    </lineage>
</organism>
<proteinExistence type="predicted"/>